<feature type="domain" description="Brr2 N-terminal helicase PWI" evidence="1">
    <location>
        <begin position="24"/>
        <end position="124"/>
    </location>
</feature>
<feature type="non-terminal residue" evidence="2">
    <location>
        <position position="275"/>
    </location>
</feature>
<organism evidence="2 3">
    <name type="scientific">Haematococcus lacustris</name>
    <name type="common">Green alga</name>
    <name type="synonym">Haematococcus pluvialis</name>
    <dbReference type="NCBI Taxonomy" id="44745"/>
    <lineage>
        <taxon>Eukaryota</taxon>
        <taxon>Viridiplantae</taxon>
        <taxon>Chlorophyta</taxon>
        <taxon>core chlorophytes</taxon>
        <taxon>Chlorophyceae</taxon>
        <taxon>CS clade</taxon>
        <taxon>Chlamydomonadales</taxon>
        <taxon>Haematococcaceae</taxon>
        <taxon>Haematococcus</taxon>
    </lineage>
</organism>
<reference evidence="2 3" key="1">
    <citation type="submission" date="2020-02" db="EMBL/GenBank/DDBJ databases">
        <title>Draft genome sequence of Haematococcus lacustris strain NIES-144.</title>
        <authorList>
            <person name="Morimoto D."/>
            <person name="Nakagawa S."/>
            <person name="Yoshida T."/>
            <person name="Sawayama S."/>
        </authorList>
    </citation>
    <scope>NUCLEOTIDE SEQUENCE [LARGE SCALE GENOMIC DNA]</scope>
    <source>
        <strain evidence="2 3">NIES-144</strain>
    </source>
</reference>
<evidence type="ECO:0000313" key="3">
    <source>
        <dbReference type="Proteomes" id="UP000485058"/>
    </source>
</evidence>
<dbReference type="EMBL" id="BLLF01002113">
    <property type="protein sequence ID" value="GFH22737.1"/>
    <property type="molecule type" value="Genomic_DNA"/>
</dbReference>
<evidence type="ECO:0000313" key="2">
    <source>
        <dbReference type="EMBL" id="GFH22737.1"/>
    </source>
</evidence>
<accession>A0A699ZJ09</accession>
<comment type="caution">
    <text evidence="2">The sequence shown here is derived from an EMBL/GenBank/DDBJ whole genome shotgun (WGS) entry which is preliminary data.</text>
</comment>
<protein>
    <recommendedName>
        <fullName evidence="1">Brr2 N-terminal helicase PWI domain-containing protein</fullName>
    </recommendedName>
</protein>
<dbReference type="InterPro" id="IPR041094">
    <property type="entry name" value="Brr2_helicase_PWI"/>
</dbReference>
<keyword evidence="3" id="KW-1185">Reference proteome</keyword>
<dbReference type="Proteomes" id="UP000485058">
    <property type="component" value="Unassembled WGS sequence"/>
</dbReference>
<name>A0A699ZJ09_HAELA</name>
<sequence>KDASITADLRTAMDVDAGEEARDDGLRVQEIDAYWLQRRIARAFGDAKDANALQELAEQVLAVLGSPADARTVENELVMALGFEKFELIKELLRNRLKLDDEERSRIETEMAGSQECAAILDALRATRTSARERQNAMERTIREEARRLRGEGGTGPAVVDEATDAAGAEDMSHEGTDRPGRRGPAVKEAAQVAARQVVDLESLAFNQGGHFKSNKTTNLPEGSFRSNKKGYDEVHVPALKPKPFAAGEKLVAISSLPEWMQPAFVNMKELNRVQ</sequence>
<gene>
    <name evidence="2" type="ORF">HaLaN_20249</name>
</gene>
<evidence type="ECO:0000259" key="1">
    <source>
        <dbReference type="Pfam" id="PF18149"/>
    </source>
</evidence>
<dbReference type="AlphaFoldDB" id="A0A699ZJ09"/>
<dbReference type="Pfam" id="PF18149">
    <property type="entry name" value="Helicase_PWI"/>
    <property type="match status" value="1"/>
</dbReference>
<proteinExistence type="predicted"/>
<feature type="non-terminal residue" evidence="2">
    <location>
        <position position="1"/>
    </location>
</feature>